<dbReference type="RefSeq" id="XP_016222455.1">
    <property type="nucleotide sequence ID" value="XM_016370162.1"/>
</dbReference>
<evidence type="ECO:0000256" key="5">
    <source>
        <dbReference type="ARBA" id="ARBA00022691"/>
    </source>
</evidence>
<evidence type="ECO:0000256" key="7">
    <source>
        <dbReference type="ARBA" id="ARBA00030554"/>
    </source>
</evidence>
<dbReference type="VEuPathDB" id="FungiDB:PV10_05485"/>
<feature type="region of interest" description="Disordered" evidence="9">
    <location>
        <begin position="306"/>
        <end position="378"/>
    </location>
</feature>
<comment type="similarity">
    <text evidence="1">Belongs to the TYW3 family.</text>
</comment>
<dbReference type="AlphaFoldDB" id="A0A0D1XRY8"/>
<evidence type="ECO:0000256" key="1">
    <source>
        <dbReference type="ARBA" id="ARBA00008569"/>
    </source>
</evidence>
<feature type="compositionally biased region" description="Polar residues" evidence="9">
    <location>
        <begin position="307"/>
        <end position="316"/>
    </location>
</feature>
<dbReference type="Proteomes" id="UP000054302">
    <property type="component" value="Unassembled WGS sequence"/>
</dbReference>
<evidence type="ECO:0000256" key="9">
    <source>
        <dbReference type="SAM" id="MobiDB-lite"/>
    </source>
</evidence>
<comment type="catalytic activity">
    <reaction evidence="8">
        <text>4-demethyl-7-[(3S)-3-amino-3-carboxypropyl]wyosine(37) in tRNA(Phe) + S-adenosyl-L-methionine = 7-[(3S)-3-amino-3-carboxypropyl]wyosine(37) in tRNA(Phe) + S-adenosyl-L-homocysteine + H(+)</text>
        <dbReference type="Rhea" id="RHEA:36635"/>
        <dbReference type="Rhea" id="RHEA-COMP:10378"/>
        <dbReference type="Rhea" id="RHEA-COMP:10379"/>
        <dbReference type="ChEBI" id="CHEBI:15378"/>
        <dbReference type="ChEBI" id="CHEBI:57856"/>
        <dbReference type="ChEBI" id="CHEBI:59789"/>
        <dbReference type="ChEBI" id="CHEBI:73543"/>
        <dbReference type="ChEBI" id="CHEBI:73550"/>
        <dbReference type="EC" id="2.1.1.282"/>
    </reaction>
</comment>
<gene>
    <name evidence="11" type="ORF">PV10_05485</name>
</gene>
<feature type="compositionally biased region" description="Polar residues" evidence="9">
    <location>
        <begin position="165"/>
        <end position="188"/>
    </location>
</feature>
<feature type="region of interest" description="Disordered" evidence="9">
    <location>
        <begin position="133"/>
        <end position="188"/>
    </location>
</feature>
<feature type="compositionally biased region" description="Basic and acidic residues" evidence="9">
    <location>
        <begin position="317"/>
        <end position="334"/>
    </location>
</feature>
<evidence type="ECO:0000256" key="2">
    <source>
        <dbReference type="ARBA" id="ARBA00012750"/>
    </source>
</evidence>
<dbReference type="HOGENOM" id="CLU_047426_0_1_1"/>
<feature type="compositionally biased region" description="Basic and acidic residues" evidence="9">
    <location>
        <begin position="145"/>
        <end position="159"/>
    </location>
</feature>
<name>A0A0D1XRY8_EXOME</name>
<feature type="domain" description="tRNA wybutosine-synthesizing protein" evidence="10">
    <location>
        <begin position="23"/>
        <end position="302"/>
    </location>
</feature>
<dbReference type="InterPro" id="IPR036602">
    <property type="entry name" value="tRNA_yW-synthesising-like_sf"/>
</dbReference>
<feature type="compositionally biased region" description="Polar residues" evidence="9">
    <location>
        <begin position="83"/>
        <end position="99"/>
    </location>
</feature>
<reference evidence="11 12" key="1">
    <citation type="submission" date="2015-01" db="EMBL/GenBank/DDBJ databases">
        <title>The Genome Sequence of Exophiala mesophila CBS40295.</title>
        <authorList>
            <consortium name="The Broad Institute Genomics Platform"/>
            <person name="Cuomo C."/>
            <person name="de Hoog S."/>
            <person name="Gorbushina A."/>
            <person name="Stielow B."/>
            <person name="Teixiera M."/>
            <person name="Abouelleil A."/>
            <person name="Chapman S.B."/>
            <person name="Priest M."/>
            <person name="Young S.K."/>
            <person name="Wortman J."/>
            <person name="Nusbaum C."/>
            <person name="Birren B."/>
        </authorList>
    </citation>
    <scope>NUCLEOTIDE SEQUENCE [LARGE SCALE GENOMIC DNA]</scope>
    <source>
        <strain evidence="11 12">CBS 40295</strain>
    </source>
</reference>
<evidence type="ECO:0000256" key="8">
    <source>
        <dbReference type="ARBA" id="ARBA00049202"/>
    </source>
</evidence>
<feature type="compositionally biased region" description="Polar residues" evidence="9">
    <location>
        <begin position="133"/>
        <end position="143"/>
    </location>
</feature>
<keyword evidence="5" id="KW-0949">S-adenosyl-L-methionine</keyword>
<dbReference type="STRING" id="212818.A0A0D1XRY8"/>
<sequence length="378" mass="41749">MDSITPSSESQKPLNSHPLFAAKKSKILAQLAQSENEYADNSPKGSVDEQIVDLIDEINSYEGLVTTSSCAGRVAVFVEGSAGQETNTSSREGATQETPQLLRGKEQGTVKTSPGGKGGGQWLYVSHDPIPRLTSQATDSQTGGPDHDRHKAESQHKNEPYTTLFKLNSTTHSGPQTTNPLSKPTTEPSTATQLIHLIFSPLILHIHCASLAHARPLLSAAINSGFRESGVQSLRILDDPGAGVMLAIRTAGLTFETVVGYLGEEGLHKMVTEDYLAMCADVVNQRFRWNSERKERLTKEIRMAMQRQMTENTRTQGWEDKDDRRRRKREEGLQRQKQQHNTALEPDLHDEGGHSKSGRRQSNGESEESIDLEMLQLD</sequence>
<dbReference type="GO" id="GO:0032259">
    <property type="term" value="P:methylation"/>
    <property type="evidence" value="ECO:0007669"/>
    <property type="project" value="UniProtKB-KW"/>
</dbReference>
<dbReference type="EMBL" id="KN847523">
    <property type="protein sequence ID" value="KIV90881.1"/>
    <property type="molecule type" value="Genomic_DNA"/>
</dbReference>
<accession>A0A0D1XRY8</accession>
<evidence type="ECO:0000256" key="6">
    <source>
        <dbReference type="ARBA" id="ARBA00022694"/>
    </source>
</evidence>
<feature type="region of interest" description="Disordered" evidence="9">
    <location>
        <begin position="82"/>
        <end position="120"/>
    </location>
</feature>
<evidence type="ECO:0000259" key="10">
    <source>
        <dbReference type="Pfam" id="PF02676"/>
    </source>
</evidence>
<dbReference type="Pfam" id="PF02676">
    <property type="entry name" value="TYW3"/>
    <property type="match status" value="1"/>
</dbReference>
<dbReference type="GO" id="GO:0008168">
    <property type="term" value="F:methyltransferase activity"/>
    <property type="evidence" value="ECO:0007669"/>
    <property type="project" value="UniProtKB-KW"/>
</dbReference>
<proteinExistence type="inferred from homology"/>
<dbReference type="GeneID" id="27323330"/>
<dbReference type="EC" id="2.1.1.282" evidence="2"/>
<dbReference type="GO" id="GO:0008033">
    <property type="term" value="P:tRNA processing"/>
    <property type="evidence" value="ECO:0007669"/>
    <property type="project" value="UniProtKB-KW"/>
</dbReference>
<dbReference type="PANTHER" id="PTHR48418">
    <property type="entry name" value="TRNA WYBUTOSINE-SYNTHESIZING PROTEIN 3"/>
    <property type="match status" value="1"/>
</dbReference>
<dbReference type="PANTHER" id="PTHR48418:SF1">
    <property type="entry name" value="TRNA WYBUTOSINE-SYNTHESIZING PROTEIN 3"/>
    <property type="match status" value="1"/>
</dbReference>
<dbReference type="Gene3D" id="3.30.1960.10">
    <property type="entry name" value="tRNA wybutosine-synthesizing-like"/>
    <property type="match status" value="1"/>
</dbReference>
<dbReference type="SUPFAM" id="SSF111278">
    <property type="entry name" value="SSo0622-like"/>
    <property type="match status" value="1"/>
</dbReference>
<keyword evidence="3" id="KW-0489">Methyltransferase</keyword>
<dbReference type="OrthoDB" id="263283at2759"/>
<dbReference type="InterPro" id="IPR003827">
    <property type="entry name" value="tRNA_yW-synthesising"/>
</dbReference>
<keyword evidence="6" id="KW-0819">tRNA processing</keyword>
<evidence type="ECO:0000313" key="12">
    <source>
        <dbReference type="Proteomes" id="UP000054302"/>
    </source>
</evidence>
<keyword evidence="4" id="KW-0808">Transferase</keyword>
<evidence type="ECO:0000256" key="3">
    <source>
        <dbReference type="ARBA" id="ARBA00022603"/>
    </source>
</evidence>
<evidence type="ECO:0000313" key="11">
    <source>
        <dbReference type="EMBL" id="KIV90881.1"/>
    </source>
</evidence>
<keyword evidence="12" id="KW-1185">Reference proteome</keyword>
<organism evidence="11 12">
    <name type="scientific">Exophiala mesophila</name>
    <name type="common">Black yeast-like fungus</name>
    <dbReference type="NCBI Taxonomy" id="212818"/>
    <lineage>
        <taxon>Eukaryota</taxon>
        <taxon>Fungi</taxon>
        <taxon>Dikarya</taxon>
        <taxon>Ascomycota</taxon>
        <taxon>Pezizomycotina</taxon>
        <taxon>Eurotiomycetes</taxon>
        <taxon>Chaetothyriomycetidae</taxon>
        <taxon>Chaetothyriales</taxon>
        <taxon>Herpotrichiellaceae</taxon>
        <taxon>Exophiala</taxon>
    </lineage>
</organism>
<dbReference type="OMA" id="TWLYVSH"/>
<protein>
    <recommendedName>
        <fullName evidence="2">tRNA(Phe) 7-[(3-amino-3-carboxypropyl)-4-demethylwyosine(37)-N(4)]-methyltransferase</fullName>
        <ecNumber evidence="2">2.1.1.282</ecNumber>
    </recommendedName>
    <alternativeName>
        <fullName evidence="7">tRNA(Phe) 7-((3-amino-3-carboxypropyl)-4-demethylwyosine(37)-N(4))-methyltransferase</fullName>
    </alternativeName>
</protein>
<evidence type="ECO:0000256" key="4">
    <source>
        <dbReference type="ARBA" id="ARBA00022679"/>
    </source>
</evidence>